<organism evidence="8 9">
    <name type="scientific">Ilumatobacter coccineus (strain NBRC 103263 / KCTC 29153 / YM16-304)</name>
    <dbReference type="NCBI Taxonomy" id="1313172"/>
    <lineage>
        <taxon>Bacteria</taxon>
        <taxon>Bacillati</taxon>
        <taxon>Actinomycetota</taxon>
        <taxon>Acidimicrobiia</taxon>
        <taxon>Acidimicrobiales</taxon>
        <taxon>Ilumatobacteraceae</taxon>
        <taxon>Ilumatobacter</taxon>
    </lineage>
</organism>
<dbReference type="PANTHER" id="PTHR43133">
    <property type="entry name" value="RNA POLYMERASE ECF-TYPE SIGMA FACTO"/>
    <property type="match status" value="1"/>
</dbReference>
<evidence type="ECO:0000256" key="3">
    <source>
        <dbReference type="ARBA" id="ARBA00023082"/>
    </source>
</evidence>
<keyword evidence="5" id="KW-0804">Transcription</keyword>
<name>A0A6C7EDC5_ILUCY</name>
<dbReference type="InterPro" id="IPR013325">
    <property type="entry name" value="RNA_pol_sigma_r2"/>
</dbReference>
<dbReference type="Gene3D" id="1.10.1740.10">
    <property type="match status" value="1"/>
</dbReference>
<evidence type="ECO:0000259" key="6">
    <source>
        <dbReference type="Pfam" id="PF04542"/>
    </source>
</evidence>
<accession>A0A6C7EDC5</accession>
<dbReference type="Pfam" id="PF04542">
    <property type="entry name" value="Sigma70_r2"/>
    <property type="match status" value="1"/>
</dbReference>
<dbReference type="InterPro" id="IPR014284">
    <property type="entry name" value="RNA_pol_sigma-70_dom"/>
</dbReference>
<evidence type="ECO:0000313" key="9">
    <source>
        <dbReference type="Proteomes" id="UP000011863"/>
    </source>
</evidence>
<reference evidence="8 9" key="1">
    <citation type="journal article" date="2013" name="Int. J. Syst. Evol. Microbiol.">
        <title>Ilumatobacter nonamiense sp. nov. and Ilumatobacter coccineum sp. nov., isolated from seashore sand.</title>
        <authorList>
            <person name="Matsumoto A."/>
            <person name="Kasai H."/>
            <person name="Matsuo Y."/>
            <person name="Shizuri Y."/>
            <person name="Ichikawa N."/>
            <person name="Fujita N."/>
            <person name="Omura S."/>
            <person name="Takahashi Y."/>
        </authorList>
    </citation>
    <scope>NUCLEOTIDE SEQUENCE [LARGE SCALE GENOMIC DNA]</scope>
    <source>
        <strain evidence="9">NBRC 103263 / KCTC 29153 / YM16-304</strain>
    </source>
</reference>
<dbReference type="EMBL" id="AP012057">
    <property type="protein sequence ID" value="BAN03125.1"/>
    <property type="molecule type" value="Genomic_DNA"/>
</dbReference>
<dbReference type="GO" id="GO:0016987">
    <property type="term" value="F:sigma factor activity"/>
    <property type="evidence" value="ECO:0007669"/>
    <property type="project" value="UniProtKB-KW"/>
</dbReference>
<keyword evidence="2" id="KW-0805">Transcription regulation</keyword>
<dbReference type="InterPro" id="IPR007630">
    <property type="entry name" value="RNA_pol_sigma70_r4"/>
</dbReference>
<keyword evidence="3" id="KW-0731">Sigma factor</keyword>
<evidence type="ECO:0000256" key="2">
    <source>
        <dbReference type="ARBA" id="ARBA00023015"/>
    </source>
</evidence>
<keyword evidence="4" id="KW-0238">DNA-binding</keyword>
<evidence type="ECO:0000313" key="8">
    <source>
        <dbReference type="EMBL" id="BAN03125.1"/>
    </source>
</evidence>
<dbReference type="PANTHER" id="PTHR43133:SF66">
    <property type="entry name" value="ECF RNA POLYMERASE SIGMA FACTOR SIGK"/>
    <property type="match status" value="1"/>
</dbReference>
<dbReference type="Pfam" id="PF04545">
    <property type="entry name" value="Sigma70_r4"/>
    <property type="match status" value="1"/>
</dbReference>
<sequence length="185" mass="20511">MTAPLTRTVDDAFVRVQQGDQAAFAVFYDLLSARVLGAISRVLRDPAMSEEVAQEVFVELWRTAARFDAQRGNVTAWAITIARRRAVDRVRREQSQRNRIDELGEQRVTPDDGPADEVVSSMEVTRVRAAVATLPDDQREVIELSFIDGIAHTDIADRLGLPLGTVKGRVRGGLRKLRGQLGSET</sequence>
<dbReference type="InterPro" id="IPR036388">
    <property type="entry name" value="WH-like_DNA-bd_sf"/>
</dbReference>
<dbReference type="InterPro" id="IPR039425">
    <property type="entry name" value="RNA_pol_sigma-70-like"/>
</dbReference>
<evidence type="ECO:0000259" key="7">
    <source>
        <dbReference type="Pfam" id="PF04545"/>
    </source>
</evidence>
<dbReference type="GO" id="GO:0006352">
    <property type="term" value="P:DNA-templated transcription initiation"/>
    <property type="evidence" value="ECO:0007669"/>
    <property type="project" value="InterPro"/>
</dbReference>
<keyword evidence="9" id="KW-1185">Reference proteome</keyword>
<feature type="domain" description="RNA polymerase sigma-70 region 4" evidence="7">
    <location>
        <begin position="130"/>
        <end position="178"/>
    </location>
</feature>
<dbReference type="NCBIfam" id="TIGR02937">
    <property type="entry name" value="sigma70-ECF"/>
    <property type="match status" value="1"/>
</dbReference>
<dbReference type="SUPFAM" id="SSF88946">
    <property type="entry name" value="Sigma2 domain of RNA polymerase sigma factors"/>
    <property type="match status" value="1"/>
</dbReference>
<dbReference type="InterPro" id="IPR013324">
    <property type="entry name" value="RNA_pol_sigma_r3/r4-like"/>
</dbReference>
<evidence type="ECO:0000256" key="5">
    <source>
        <dbReference type="ARBA" id="ARBA00023163"/>
    </source>
</evidence>
<comment type="similarity">
    <text evidence="1">Belongs to the sigma-70 factor family. ECF subfamily.</text>
</comment>
<dbReference type="GO" id="GO:0003677">
    <property type="term" value="F:DNA binding"/>
    <property type="evidence" value="ECO:0007669"/>
    <property type="project" value="UniProtKB-KW"/>
</dbReference>
<dbReference type="Gene3D" id="1.10.10.10">
    <property type="entry name" value="Winged helix-like DNA-binding domain superfamily/Winged helix DNA-binding domain"/>
    <property type="match status" value="1"/>
</dbReference>
<proteinExistence type="inferred from homology"/>
<dbReference type="KEGG" id="aym:YM304_28110"/>
<gene>
    <name evidence="8" type="ORF">YM304_28110</name>
</gene>
<dbReference type="AlphaFoldDB" id="A0A6C7EDC5"/>
<dbReference type="InterPro" id="IPR007627">
    <property type="entry name" value="RNA_pol_sigma70_r2"/>
</dbReference>
<evidence type="ECO:0000256" key="1">
    <source>
        <dbReference type="ARBA" id="ARBA00010641"/>
    </source>
</evidence>
<feature type="domain" description="RNA polymerase sigma-70 region 2" evidence="6">
    <location>
        <begin position="29"/>
        <end position="94"/>
    </location>
</feature>
<dbReference type="Proteomes" id="UP000011863">
    <property type="component" value="Chromosome"/>
</dbReference>
<evidence type="ECO:0000256" key="4">
    <source>
        <dbReference type="ARBA" id="ARBA00023125"/>
    </source>
</evidence>
<protein>
    <submittedName>
        <fullName evidence="8">Putative RNA polymerase ECF subfamily sigma factor</fullName>
    </submittedName>
</protein>
<dbReference type="CDD" id="cd06171">
    <property type="entry name" value="Sigma70_r4"/>
    <property type="match status" value="1"/>
</dbReference>
<dbReference type="SUPFAM" id="SSF88659">
    <property type="entry name" value="Sigma3 and sigma4 domains of RNA polymerase sigma factors"/>
    <property type="match status" value="1"/>
</dbReference>